<sequence length="71" mass="8381">RSERLEISYGLLKTQPGAKNLILKNLRVCSDCHSAFKLISKIYKRKVRVKVSFPSCQRWFLYLQKLPEKII</sequence>
<dbReference type="Pfam" id="PF14432">
    <property type="entry name" value="DYW_deaminase"/>
    <property type="match status" value="1"/>
</dbReference>
<dbReference type="EMBL" id="PKMF04000012">
    <property type="protein sequence ID" value="KAK7859529.1"/>
    <property type="molecule type" value="Genomic_DNA"/>
</dbReference>
<dbReference type="InterPro" id="IPR032867">
    <property type="entry name" value="DYW_dom"/>
</dbReference>
<evidence type="ECO:0000259" key="2">
    <source>
        <dbReference type="Pfam" id="PF14432"/>
    </source>
</evidence>
<gene>
    <name evidence="3" type="primary">PCMP-H12_5</name>
    <name evidence="3" type="ORF">CFP56_005883</name>
</gene>
<reference evidence="3" key="2">
    <citation type="journal article" date="2018" name="Sci. Data">
        <title>The draft genome sequence of cork oak.</title>
        <authorList>
            <person name="Ramos A.M."/>
            <person name="Usie A."/>
            <person name="Barbosa P."/>
            <person name="Barros P.M."/>
            <person name="Capote T."/>
            <person name="Chaves I."/>
            <person name="Simoes F."/>
            <person name="Abreu I."/>
            <person name="Carrasquinho I."/>
            <person name="Faro C."/>
            <person name="Guimaraes J.B."/>
            <person name="Mendonca D."/>
            <person name="Nobrega F."/>
            <person name="Rodrigues L."/>
            <person name="Saibo N.J.M."/>
            <person name="Varela M.C."/>
            <person name="Egas C."/>
            <person name="Matos J."/>
            <person name="Miguel C.M."/>
            <person name="Oliveira M.M."/>
            <person name="Ricardo C.P."/>
            <person name="Goncalves S."/>
        </authorList>
    </citation>
    <scope>NUCLEOTIDE SEQUENCE [LARGE SCALE GENOMIC DNA]</scope>
    <source>
        <strain evidence="3">HL8</strain>
    </source>
</reference>
<evidence type="ECO:0000313" key="3">
    <source>
        <dbReference type="EMBL" id="KAK7859529.1"/>
    </source>
</evidence>
<proteinExistence type="inferred from homology"/>
<dbReference type="GO" id="GO:0008270">
    <property type="term" value="F:zinc ion binding"/>
    <property type="evidence" value="ECO:0007669"/>
    <property type="project" value="InterPro"/>
</dbReference>
<accession>A0AAW0M8V0</accession>
<evidence type="ECO:0000256" key="1">
    <source>
        <dbReference type="ARBA" id="ARBA00006643"/>
    </source>
</evidence>
<feature type="domain" description="DYW" evidence="2">
    <location>
        <begin position="2"/>
        <end position="50"/>
    </location>
</feature>
<name>A0AAW0M8V0_QUESU</name>
<reference evidence="3" key="1">
    <citation type="submission" date="2017-12" db="EMBL/GenBank/DDBJ databases">
        <authorList>
            <person name="Barbosa P."/>
            <person name="Usie A."/>
            <person name="Ramos A.M."/>
        </authorList>
    </citation>
    <scope>NUCLEOTIDE SEQUENCE</scope>
    <source>
        <strain evidence="3">HL8</strain>
        <tissue evidence="3">Leaves</tissue>
    </source>
</reference>
<protein>
    <submittedName>
        <fullName evidence="3">Pentatricopeptide repeat-containing protein</fullName>
    </submittedName>
</protein>
<comment type="similarity">
    <text evidence="1">Belongs to the PPR family. PCMP-H subfamily.</text>
</comment>
<dbReference type="AlphaFoldDB" id="A0AAW0M8V0"/>
<comment type="caution">
    <text evidence="3">The sequence shown here is derived from an EMBL/GenBank/DDBJ whole genome shotgun (WGS) entry which is preliminary data.</text>
</comment>
<reference evidence="3" key="3">
    <citation type="submission" date="2023-07" db="EMBL/GenBank/DDBJ databases">
        <title>An improved reference 1 genome and first organelle genomes of Quercus suber.</title>
        <authorList>
            <consortium name="Genosuber Consortium"/>
            <person name="Usie A."/>
            <person name="Serra O."/>
            <person name="Barros P."/>
        </authorList>
    </citation>
    <scope>NUCLEOTIDE SEQUENCE</scope>
    <source>
        <strain evidence="3">HL8</strain>
        <tissue evidence="3">Leaves</tissue>
    </source>
</reference>
<feature type="non-terminal residue" evidence="3">
    <location>
        <position position="1"/>
    </location>
</feature>
<organism evidence="3">
    <name type="scientific">Quercus suber</name>
    <name type="common">Cork oak</name>
    <dbReference type="NCBI Taxonomy" id="58331"/>
    <lineage>
        <taxon>Eukaryota</taxon>
        <taxon>Viridiplantae</taxon>
        <taxon>Streptophyta</taxon>
        <taxon>Embryophyta</taxon>
        <taxon>Tracheophyta</taxon>
        <taxon>Spermatophyta</taxon>
        <taxon>Magnoliopsida</taxon>
        <taxon>eudicotyledons</taxon>
        <taxon>Gunneridae</taxon>
        <taxon>Pentapetalae</taxon>
        <taxon>rosids</taxon>
        <taxon>fabids</taxon>
        <taxon>Fagales</taxon>
        <taxon>Fagaceae</taxon>
        <taxon>Quercus</taxon>
    </lineage>
</organism>